<dbReference type="GeneID" id="20325925"/>
<reference evidence="2 3" key="1">
    <citation type="submission" date="2013-11" db="EMBL/GenBank/DDBJ databases">
        <title>Opisthorchis viverrini - life in the bile duct.</title>
        <authorList>
            <person name="Young N.D."/>
            <person name="Nagarajan N."/>
            <person name="Lin S.J."/>
            <person name="Korhonen P.K."/>
            <person name="Jex A.R."/>
            <person name="Hall R.S."/>
            <person name="Safavi-Hemami H."/>
            <person name="Kaewkong W."/>
            <person name="Bertrand D."/>
            <person name="Gao S."/>
            <person name="Seet Q."/>
            <person name="Wongkham S."/>
            <person name="Teh B.T."/>
            <person name="Wongkham C."/>
            <person name="Intapan P.M."/>
            <person name="Maleewong W."/>
            <person name="Yang X."/>
            <person name="Hu M."/>
            <person name="Wang Z."/>
            <person name="Hofmann A."/>
            <person name="Sternberg P.W."/>
            <person name="Tan P."/>
            <person name="Wang J."/>
            <person name="Gasser R.B."/>
        </authorList>
    </citation>
    <scope>NUCLEOTIDE SEQUENCE [LARGE SCALE GENOMIC DNA]</scope>
</reference>
<proteinExistence type="predicted"/>
<dbReference type="Proteomes" id="UP000054324">
    <property type="component" value="Unassembled WGS sequence"/>
</dbReference>
<evidence type="ECO:0000256" key="1">
    <source>
        <dbReference type="SAM" id="Coils"/>
    </source>
</evidence>
<evidence type="ECO:0000313" key="2">
    <source>
        <dbReference type="EMBL" id="KER19483.1"/>
    </source>
</evidence>
<organism evidence="2 3">
    <name type="scientific">Opisthorchis viverrini</name>
    <name type="common">Southeast Asian liver fluke</name>
    <dbReference type="NCBI Taxonomy" id="6198"/>
    <lineage>
        <taxon>Eukaryota</taxon>
        <taxon>Metazoa</taxon>
        <taxon>Spiralia</taxon>
        <taxon>Lophotrochozoa</taxon>
        <taxon>Platyhelminthes</taxon>
        <taxon>Trematoda</taxon>
        <taxon>Digenea</taxon>
        <taxon>Opisthorchiida</taxon>
        <taxon>Opisthorchiata</taxon>
        <taxon>Opisthorchiidae</taxon>
        <taxon>Opisthorchis</taxon>
    </lineage>
</organism>
<accession>A0A074YXT6</accession>
<gene>
    <name evidence="2" type="ORF">T265_11757</name>
</gene>
<keyword evidence="1" id="KW-0175">Coiled coil</keyword>
<feature type="coiled-coil region" evidence="1">
    <location>
        <begin position="150"/>
        <end position="181"/>
    </location>
</feature>
<protein>
    <submittedName>
        <fullName evidence="2">Uncharacterized protein</fullName>
    </submittedName>
</protein>
<dbReference type="CTD" id="20325925"/>
<dbReference type="AlphaFoldDB" id="A0A074YXT6"/>
<sequence length="319" mass="35950">MGLCVDKILIGFQIRLPTTTTKCLWQQLKTHRCLICSIDPDLIIPEPEDIDILAGLSGLSNGTTMMGTVFKSFIILQVLKVGYSGVLAESGEAEKCVGEEVTTKIEDLVDGALNGVKCLLLKAVGAAIGYLLQAIEETEVIVEFGVTQFEVSLRQIIEKLKDDIEEALTKLAEEADKLTTTDAVWKYRFALDATLDTRIRWLMYHAQFLGSYFRSIRACLDAGPASGRLLDFFFCITYVIRWVATKTVINPLCGFCIENTLPVTVLFRSQQYADLKVQWLGRTTRVKEIFRGVLMGGFLTHTEFQKRFEEKTLVYFWLQ</sequence>
<dbReference type="EMBL" id="KL597196">
    <property type="protein sequence ID" value="KER19483.1"/>
    <property type="molecule type" value="Genomic_DNA"/>
</dbReference>
<evidence type="ECO:0000313" key="3">
    <source>
        <dbReference type="Proteomes" id="UP000054324"/>
    </source>
</evidence>
<keyword evidence="3" id="KW-1185">Reference proteome</keyword>
<name>A0A074YXT6_OPIVI</name>
<dbReference type="KEGG" id="ovi:T265_11757"/>
<dbReference type="RefSeq" id="XP_009176768.1">
    <property type="nucleotide sequence ID" value="XM_009178504.1"/>
</dbReference>